<keyword evidence="1" id="KW-0805">Transcription regulation</keyword>
<dbReference type="RefSeq" id="WP_058031796.1">
    <property type="nucleotide sequence ID" value="NZ_CP013188.1"/>
</dbReference>
<evidence type="ECO:0000259" key="4">
    <source>
        <dbReference type="PROSITE" id="PS51071"/>
    </source>
</evidence>
<dbReference type="InterPro" id="IPR047640">
    <property type="entry name" value="RpiR-like"/>
</dbReference>
<organism evidence="6 7">
    <name type="scientific">Pseudoalteromonas phenolica</name>
    <dbReference type="NCBI Taxonomy" id="161398"/>
    <lineage>
        <taxon>Bacteria</taxon>
        <taxon>Pseudomonadati</taxon>
        <taxon>Pseudomonadota</taxon>
        <taxon>Gammaproteobacteria</taxon>
        <taxon>Alteromonadales</taxon>
        <taxon>Pseudoalteromonadaceae</taxon>
        <taxon>Pseudoalteromonas</taxon>
    </lineage>
</organism>
<name>A0A0S2K6G1_9GAMM</name>
<dbReference type="PATRIC" id="fig|161398.10.peg.3538"/>
<accession>A0A0S2K6G1</accession>
<dbReference type="PANTHER" id="PTHR30514:SF17">
    <property type="entry name" value="HTH-TYPE TRANSCRIPTIONAL REGULATOR MURR"/>
    <property type="match status" value="1"/>
</dbReference>
<dbReference type="GO" id="GO:0097367">
    <property type="term" value="F:carbohydrate derivative binding"/>
    <property type="evidence" value="ECO:0007669"/>
    <property type="project" value="InterPro"/>
</dbReference>
<proteinExistence type="predicted"/>
<evidence type="ECO:0000259" key="5">
    <source>
        <dbReference type="PROSITE" id="PS51464"/>
    </source>
</evidence>
<gene>
    <name evidence="6" type="ORF">PP2015_3472</name>
</gene>
<dbReference type="EMBL" id="CP013188">
    <property type="protein sequence ID" value="ALO43947.1"/>
    <property type="molecule type" value="Genomic_DNA"/>
</dbReference>
<dbReference type="CDD" id="cd05013">
    <property type="entry name" value="SIS_RpiR"/>
    <property type="match status" value="1"/>
</dbReference>
<dbReference type="SUPFAM" id="SSF46689">
    <property type="entry name" value="Homeodomain-like"/>
    <property type="match status" value="1"/>
</dbReference>
<dbReference type="Gene3D" id="3.40.50.10490">
    <property type="entry name" value="Glucose-6-phosphate isomerase like protein, domain 1"/>
    <property type="match status" value="1"/>
</dbReference>
<dbReference type="GO" id="GO:1901135">
    <property type="term" value="P:carbohydrate derivative metabolic process"/>
    <property type="evidence" value="ECO:0007669"/>
    <property type="project" value="InterPro"/>
</dbReference>
<dbReference type="InterPro" id="IPR009057">
    <property type="entry name" value="Homeodomain-like_sf"/>
</dbReference>
<dbReference type="GO" id="GO:0003677">
    <property type="term" value="F:DNA binding"/>
    <property type="evidence" value="ECO:0007669"/>
    <property type="project" value="UniProtKB-KW"/>
</dbReference>
<dbReference type="KEGG" id="pphe:PP2015_3472"/>
<dbReference type="GO" id="GO:0003700">
    <property type="term" value="F:DNA-binding transcription factor activity"/>
    <property type="evidence" value="ECO:0007669"/>
    <property type="project" value="InterPro"/>
</dbReference>
<dbReference type="OrthoDB" id="3684496at2"/>
<keyword evidence="3" id="KW-0804">Transcription</keyword>
<dbReference type="STRING" id="161398.PP2015_3472"/>
<feature type="domain" description="SIS" evidence="5">
    <location>
        <begin position="126"/>
        <end position="266"/>
    </location>
</feature>
<dbReference type="InterPro" id="IPR035472">
    <property type="entry name" value="RpiR-like_SIS"/>
</dbReference>
<evidence type="ECO:0000313" key="6">
    <source>
        <dbReference type="EMBL" id="ALO43947.1"/>
    </source>
</evidence>
<dbReference type="PROSITE" id="PS51071">
    <property type="entry name" value="HTH_RPIR"/>
    <property type="match status" value="1"/>
</dbReference>
<dbReference type="InterPro" id="IPR046348">
    <property type="entry name" value="SIS_dom_sf"/>
</dbReference>
<dbReference type="AlphaFoldDB" id="A0A0S2K6G1"/>
<reference evidence="6 7" key="1">
    <citation type="submission" date="2015-11" db="EMBL/GenBank/DDBJ databases">
        <authorList>
            <person name="Zhang Y."/>
            <person name="Guo Z."/>
        </authorList>
    </citation>
    <scope>NUCLEOTIDE SEQUENCE [LARGE SCALE GENOMIC DNA]</scope>
    <source>
        <strain evidence="6 7">KCTC 12086</strain>
    </source>
</reference>
<evidence type="ECO:0000313" key="7">
    <source>
        <dbReference type="Proteomes" id="UP000061457"/>
    </source>
</evidence>
<keyword evidence="7" id="KW-1185">Reference proteome</keyword>
<evidence type="ECO:0000256" key="2">
    <source>
        <dbReference type="ARBA" id="ARBA00023125"/>
    </source>
</evidence>
<dbReference type="Proteomes" id="UP000061457">
    <property type="component" value="Chromosome II"/>
</dbReference>
<feature type="domain" description="HTH rpiR-type" evidence="4">
    <location>
        <begin position="1"/>
        <end position="77"/>
    </location>
</feature>
<dbReference type="SUPFAM" id="SSF53697">
    <property type="entry name" value="SIS domain"/>
    <property type="match status" value="1"/>
</dbReference>
<sequence length="284" mass="30914">MSSFSKIKALLPQLSASEAKLANFVLDNAQQIRTLSSIELAQAAGVSQSSVIKFSQKLGYKGFPAFKLAIVDDLNLQSLKQLNTNERLPTNNDDPIADLAAKLIQHKTTVLEETLQLNQSEDVNQVISKIKSARKILISGIGSSNLVANDFALKLQQIGLPALSQVDEISASAYLATMHKDDLFIAISSSGDSKSIVTLAEQATRNECCVVSISKYGNNALTEQAELNLFTAFEKEPVEHAGILTRTACTLITDVLFLGLTQSHSRWQKRASLATDNMRAIRHN</sequence>
<dbReference type="Pfam" id="PF01380">
    <property type="entry name" value="SIS"/>
    <property type="match status" value="1"/>
</dbReference>
<dbReference type="Gene3D" id="1.10.10.10">
    <property type="entry name" value="Winged helix-like DNA-binding domain superfamily/Winged helix DNA-binding domain"/>
    <property type="match status" value="1"/>
</dbReference>
<evidence type="ECO:0000256" key="3">
    <source>
        <dbReference type="ARBA" id="ARBA00023163"/>
    </source>
</evidence>
<dbReference type="Pfam" id="PF01418">
    <property type="entry name" value="HTH_6"/>
    <property type="match status" value="1"/>
</dbReference>
<dbReference type="InterPro" id="IPR001347">
    <property type="entry name" value="SIS_dom"/>
</dbReference>
<protein>
    <submittedName>
        <fullName evidence="6">RpiR family transcriptional regulator</fullName>
    </submittedName>
</protein>
<keyword evidence="2" id="KW-0238">DNA-binding</keyword>
<evidence type="ECO:0000256" key="1">
    <source>
        <dbReference type="ARBA" id="ARBA00023015"/>
    </source>
</evidence>
<dbReference type="InterPro" id="IPR000281">
    <property type="entry name" value="HTH_RpiR"/>
</dbReference>
<dbReference type="PROSITE" id="PS51464">
    <property type="entry name" value="SIS"/>
    <property type="match status" value="1"/>
</dbReference>
<dbReference type="InterPro" id="IPR036388">
    <property type="entry name" value="WH-like_DNA-bd_sf"/>
</dbReference>
<dbReference type="PANTHER" id="PTHR30514">
    <property type="entry name" value="GLUCOKINASE"/>
    <property type="match status" value="1"/>
</dbReference>